<keyword evidence="4" id="KW-1185">Reference proteome</keyword>
<dbReference type="PANTHER" id="PTHR30290">
    <property type="entry name" value="PERIPLASMIC BINDING COMPONENT OF ABC TRANSPORTER"/>
    <property type="match status" value="1"/>
</dbReference>
<dbReference type="GO" id="GO:0015833">
    <property type="term" value="P:peptide transport"/>
    <property type="evidence" value="ECO:0007669"/>
    <property type="project" value="TreeGrafter"/>
</dbReference>
<dbReference type="GO" id="GO:1904680">
    <property type="term" value="F:peptide transmembrane transporter activity"/>
    <property type="evidence" value="ECO:0007669"/>
    <property type="project" value="TreeGrafter"/>
</dbReference>
<dbReference type="InterPro" id="IPR030678">
    <property type="entry name" value="Peptide/Ni-bd"/>
</dbReference>
<dbReference type="OrthoDB" id="5469165at2"/>
<dbReference type="PIRSF" id="PIRSF002741">
    <property type="entry name" value="MppA"/>
    <property type="match status" value="1"/>
</dbReference>
<protein>
    <submittedName>
        <fullName evidence="3">Nickel ABC transporter, nickel/metallophore periplasmic binding protein</fullName>
    </submittedName>
</protein>
<dbReference type="Gene3D" id="3.10.105.10">
    <property type="entry name" value="Dipeptide-binding Protein, Domain 3"/>
    <property type="match status" value="1"/>
</dbReference>
<dbReference type="AlphaFoldDB" id="A0A7M3MD07"/>
<feature type="domain" description="Solute-binding protein family 5" evidence="2">
    <location>
        <begin position="76"/>
        <end position="457"/>
    </location>
</feature>
<evidence type="ECO:0000313" key="3">
    <source>
        <dbReference type="EMBL" id="TVM15988.1"/>
    </source>
</evidence>
<dbReference type="Pfam" id="PF00496">
    <property type="entry name" value="SBP_bac_5"/>
    <property type="match status" value="1"/>
</dbReference>
<evidence type="ECO:0000259" key="2">
    <source>
        <dbReference type="Pfam" id="PF00496"/>
    </source>
</evidence>
<organism evidence="3 4">
    <name type="scientific">Oceanidesulfovibrio indonesiensis</name>
    <dbReference type="NCBI Taxonomy" id="54767"/>
    <lineage>
        <taxon>Bacteria</taxon>
        <taxon>Pseudomonadati</taxon>
        <taxon>Thermodesulfobacteriota</taxon>
        <taxon>Desulfovibrionia</taxon>
        <taxon>Desulfovibrionales</taxon>
        <taxon>Desulfovibrionaceae</taxon>
        <taxon>Oceanidesulfovibrio</taxon>
    </lineage>
</organism>
<dbReference type="GO" id="GO:0015675">
    <property type="term" value="P:nickel cation transport"/>
    <property type="evidence" value="ECO:0007669"/>
    <property type="project" value="InterPro"/>
</dbReference>
<dbReference type="PANTHER" id="PTHR30290:SF37">
    <property type="entry name" value="NICKEL-BINDING PERIPLASMIC PROTEIN"/>
    <property type="match status" value="1"/>
</dbReference>
<evidence type="ECO:0000256" key="1">
    <source>
        <dbReference type="SAM" id="SignalP"/>
    </source>
</evidence>
<dbReference type="NCBIfam" id="TIGR02294">
    <property type="entry name" value="nickel_nikA"/>
    <property type="match status" value="1"/>
</dbReference>
<proteinExistence type="predicted"/>
<accession>A0A7M3MD07</accession>
<comment type="caution">
    <text evidence="3">The sequence shown here is derived from an EMBL/GenBank/DDBJ whole genome shotgun (WGS) entry which is preliminary data.</text>
</comment>
<reference evidence="3 4" key="1">
    <citation type="submission" date="2018-06" db="EMBL/GenBank/DDBJ databases">
        <title>Complete genome of Desulfovibrio indonesiensis P37SLT.</title>
        <authorList>
            <person name="Crispim J.S."/>
            <person name="Vidigal P.M.P."/>
            <person name="Silva L.C.F."/>
            <person name="Laguardia C.N."/>
            <person name="Araujo L.C."/>
            <person name="Dias R.S."/>
            <person name="Sousa M.P."/>
            <person name="Paula S.O."/>
            <person name="Silva C."/>
        </authorList>
    </citation>
    <scope>NUCLEOTIDE SEQUENCE [LARGE SCALE GENOMIC DNA]</scope>
    <source>
        <strain evidence="3 4">P37SLT</strain>
    </source>
</reference>
<feature type="signal peptide" evidence="1">
    <location>
        <begin position="1"/>
        <end position="24"/>
    </location>
</feature>
<dbReference type="InterPro" id="IPR011980">
    <property type="entry name" value="CntA-like"/>
</dbReference>
<dbReference type="CDD" id="cd08489">
    <property type="entry name" value="PBP2_NikA"/>
    <property type="match status" value="1"/>
</dbReference>
<dbReference type="SUPFAM" id="SSF53850">
    <property type="entry name" value="Periplasmic binding protein-like II"/>
    <property type="match status" value="1"/>
</dbReference>
<name>A0A7M3MD07_9BACT</name>
<gene>
    <name evidence="3" type="primary">nikA</name>
    <name evidence="3" type="ORF">DPQ33_13550</name>
</gene>
<keyword evidence="1" id="KW-0732">Signal</keyword>
<dbReference type="GO" id="GO:0016151">
    <property type="term" value="F:nickel cation binding"/>
    <property type="evidence" value="ECO:0007669"/>
    <property type="project" value="InterPro"/>
</dbReference>
<dbReference type="InterPro" id="IPR039424">
    <property type="entry name" value="SBP_5"/>
</dbReference>
<dbReference type="GO" id="GO:0020037">
    <property type="term" value="F:heme binding"/>
    <property type="evidence" value="ECO:0007669"/>
    <property type="project" value="InterPro"/>
</dbReference>
<dbReference type="Gene3D" id="3.40.190.10">
    <property type="entry name" value="Periplasmic binding protein-like II"/>
    <property type="match status" value="1"/>
</dbReference>
<dbReference type="GO" id="GO:0030288">
    <property type="term" value="C:outer membrane-bounded periplasmic space"/>
    <property type="evidence" value="ECO:0007669"/>
    <property type="project" value="UniProtKB-ARBA"/>
</dbReference>
<dbReference type="GO" id="GO:0043190">
    <property type="term" value="C:ATP-binding cassette (ABC) transporter complex"/>
    <property type="evidence" value="ECO:0007669"/>
    <property type="project" value="InterPro"/>
</dbReference>
<evidence type="ECO:0000313" key="4">
    <source>
        <dbReference type="Proteomes" id="UP000448292"/>
    </source>
</evidence>
<feature type="chain" id="PRO_5029810674" evidence="1">
    <location>
        <begin position="25"/>
        <end position="543"/>
    </location>
</feature>
<dbReference type="InterPro" id="IPR000914">
    <property type="entry name" value="SBP_5_dom"/>
</dbReference>
<dbReference type="EMBL" id="QMIE01000013">
    <property type="protein sequence ID" value="TVM15988.1"/>
    <property type="molecule type" value="Genomic_DNA"/>
</dbReference>
<dbReference type="RefSeq" id="WP_144303767.1">
    <property type="nucleotide sequence ID" value="NZ_QMIE01000013.1"/>
</dbReference>
<dbReference type="Proteomes" id="UP000448292">
    <property type="component" value="Unassembled WGS sequence"/>
</dbReference>
<sequence>MRMLILSSWLLTAFLIFSPLMAHHAVASPPEGEGVLVYSWNSNVGPLNPHLYSPSQMFAQAMVYEPLVSYQADGTVAPWLATSWEVSEDGREYIFTLREGVTFSDGEPFDAAAVKKNFDAMFLNHERHHWLELMNQLHEVEEAGGEAVTVIDEHTVKLTLKDPYYPILQELALIRPVRFLSPAAFPESGDTSEGIKAPIGTGPWKVVEMVKGEYDVFERNEAYWGGSPAMKHLVVKVIPDSNARAVAFDTGEIDLIYGSGGHGGGQLGLDTFQRYQQMGAVKTAVSPPFATRAMALNTNCFPTNELAVRRAILHAVNKQAMVEHIFLGVEPQADTLFAPSMPYCDLGLTPFEYDADASAKLLDEAGWTLEQGAEYRTKDGKTLALDLCFVGNDALQKSVAEVIQGDLRKIGVQANLVGEEMDSFLSRQKSGEFGIIFGDTFGPPYDPHSFCSSMRVPSHADYQAQLGLPMKEELDEKIGQVLVTVDEKERQDIYEHILTTLHEQAVYLPLTYMTSIMVHRPELEGASFGPTKQEIPFETMEKK</sequence>